<dbReference type="EC" id="2.7.7.18" evidence="10"/>
<evidence type="ECO:0000256" key="6">
    <source>
        <dbReference type="ARBA" id="ARBA00022741"/>
    </source>
</evidence>
<evidence type="ECO:0000256" key="3">
    <source>
        <dbReference type="ARBA" id="ARBA00022642"/>
    </source>
</evidence>
<comment type="catalytic activity">
    <reaction evidence="9 10">
        <text>nicotinate beta-D-ribonucleotide + ATP + H(+) = deamido-NAD(+) + diphosphate</text>
        <dbReference type="Rhea" id="RHEA:22860"/>
        <dbReference type="ChEBI" id="CHEBI:15378"/>
        <dbReference type="ChEBI" id="CHEBI:30616"/>
        <dbReference type="ChEBI" id="CHEBI:33019"/>
        <dbReference type="ChEBI" id="CHEBI:57502"/>
        <dbReference type="ChEBI" id="CHEBI:58437"/>
        <dbReference type="EC" id="2.7.7.18"/>
    </reaction>
</comment>
<keyword evidence="3 10" id="KW-0662">Pyridine nucleotide biosynthesis</keyword>
<dbReference type="NCBIfam" id="NF000841">
    <property type="entry name" value="PRK00071.1-4"/>
    <property type="match status" value="1"/>
</dbReference>
<name>A0ABY9KS64_9BACI</name>
<evidence type="ECO:0000256" key="9">
    <source>
        <dbReference type="ARBA" id="ARBA00048721"/>
    </source>
</evidence>
<evidence type="ECO:0000313" key="12">
    <source>
        <dbReference type="EMBL" id="WLV23625.1"/>
    </source>
</evidence>
<keyword evidence="8 10" id="KW-0520">NAD</keyword>
<evidence type="ECO:0000256" key="7">
    <source>
        <dbReference type="ARBA" id="ARBA00022840"/>
    </source>
</evidence>
<comment type="pathway">
    <text evidence="2 10">Cofactor biosynthesis; NAD(+) biosynthesis; deamido-NAD(+) from nicotinate D-ribonucleotide: step 1/1.</text>
</comment>
<dbReference type="Proteomes" id="UP001180087">
    <property type="component" value="Chromosome"/>
</dbReference>
<dbReference type="GO" id="GO:0004515">
    <property type="term" value="F:nicotinate-nucleotide adenylyltransferase activity"/>
    <property type="evidence" value="ECO:0007669"/>
    <property type="project" value="UniProtKB-EC"/>
</dbReference>
<dbReference type="RefSeq" id="WP_348025820.1">
    <property type="nucleotide sequence ID" value="NZ_CP129113.1"/>
</dbReference>
<accession>A0ABY9KS64</accession>
<dbReference type="NCBIfam" id="TIGR00482">
    <property type="entry name" value="nicotinate (nicotinamide) nucleotide adenylyltransferase"/>
    <property type="match status" value="1"/>
</dbReference>
<sequence length="188" mass="21408">MKKVGILGGTFDPPHNGHLLAAEQVRTALQLDEIWFLPAGMPPHKKSTATPAPMRLRMTELAIQSNCHFKVNGIELERSGPSYTIDTMKELKRNHPDSQFYFIIGADMIAYLPKWHKIDELSRLIEFAGVNRSGYSVETVYPVHLVNIPAFDISSTLVRKRIKEGMSVKYMVPDQVIQFIKEHQLYES</sequence>
<dbReference type="InterPro" id="IPR004821">
    <property type="entry name" value="Cyt_trans-like"/>
</dbReference>
<dbReference type="CDD" id="cd02165">
    <property type="entry name" value="NMNAT"/>
    <property type="match status" value="1"/>
</dbReference>
<dbReference type="HAMAP" id="MF_00244">
    <property type="entry name" value="NaMN_adenylyltr"/>
    <property type="match status" value="1"/>
</dbReference>
<organism evidence="12 13">
    <name type="scientific">Aciduricibacillus chroicocephali</name>
    <dbReference type="NCBI Taxonomy" id="3054939"/>
    <lineage>
        <taxon>Bacteria</taxon>
        <taxon>Bacillati</taxon>
        <taxon>Bacillota</taxon>
        <taxon>Bacilli</taxon>
        <taxon>Bacillales</taxon>
        <taxon>Bacillaceae</taxon>
        <taxon>Aciduricibacillus</taxon>
    </lineage>
</organism>
<dbReference type="PANTHER" id="PTHR39321">
    <property type="entry name" value="NICOTINATE-NUCLEOTIDE ADENYLYLTRANSFERASE-RELATED"/>
    <property type="match status" value="1"/>
</dbReference>
<dbReference type="PANTHER" id="PTHR39321:SF3">
    <property type="entry name" value="PHOSPHOPANTETHEINE ADENYLYLTRANSFERASE"/>
    <property type="match status" value="1"/>
</dbReference>
<dbReference type="EMBL" id="CP129113">
    <property type="protein sequence ID" value="WLV23625.1"/>
    <property type="molecule type" value="Genomic_DNA"/>
</dbReference>
<dbReference type="NCBIfam" id="NF000840">
    <property type="entry name" value="PRK00071.1-3"/>
    <property type="match status" value="1"/>
</dbReference>
<dbReference type="Gene3D" id="3.40.50.620">
    <property type="entry name" value="HUPs"/>
    <property type="match status" value="1"/>
</dbReference>
<dbReference type="Pfam" id="PF01467">
    <property type="entry name" value="CTP_transf_like"/>
    <property type="match status" value="1"/>
</dbReference>
<evidence type="ECO:0000256" key="10">
    <source>
        <dbReference type="HAMAP-Rule" id="MF_00244"/>
    </source>
</evidence>
<keyword evidence="6 10" id="KW-0547">Nucleotide-binding</keyword>
<reference evidence="12" key="1">
    <citation type="submission" date="2023-06" db="EMBL/GenBank/DDBJ databases">
        <title>A Treasure from Seagulls: Isolation and Description of Aciduricobacillus qingdaonensis gen. nov., sp. nov., a Rare Obligately Uric Acid-utilizing Member in the Family Bacillaceae.</title>
        <authorList>
            <person name="Liu W."/>
            <person name="Wang B."/>
        </authorList>
    </citation>
    <scope>NUCLEOTIDE SEQUENCE</scope>
    <source>
        <strain evidence="12">44XB</strain>
    </source>
</reference>
<comment type="similarity">
    <text evidence="10">Belongs to the NadD family.</text>
</comment>
<evidence type="ECO:0000256" key="2">
    <source>
        <dbReference type="ARBA" id="ARBA00005019"/>
    </source>
</evidence>
<keyword evidence="5 10" id="KW-0548">Nucleotidyltransferase</keyword>
<gene>
    <name evidence="10" type="primary">nadD</name>
    <name evidence="12" type="ORF">QR721_08175</name>
</gene>
<feature type="domain" description="Cytidyltransferase-like" evidence="11">
    <location>
        <begin position="6"/>
        <end position="161"/>
    </location>
</feature>
<evidence type="ECO:0000256" key="8">
    <source>
        <dbReference type="ARBA" id="ARBA00023027"/>
    </source>
</evidence>
<dbReference type="NCBIfam" id="TIGR00125">
    <property type="entry name" value="cyt_tran_rel"/>
    <property type="match status" value="1"/>
</dbReference>
<dbReference type="InterPro" id="IPR014729">
    <property type="entry name" value="Rossmann-like_a/b/a_fold"/>
</dbReference>
<protein>
    <recommendedName>
        <fullName evidence="10">Probable nicotinate-nucleotide adenylyltransferase</fullName>
        <ecNumber evidence="10">2.7.7.18</ecNumber>
    </recommendedName>
    <alternativeName>
        <fullName evidence="10">Deamido-NAD(+) diphosphorylase</fullName>
    </alternativeName>
    <alternativeName>
        <fullName evidence="10">Deamido-NAD(+) pyrophosphorylase</fullName>
    </alternativeName>
    <alternativeName>
        <fullName evidence="10">Nicotinate mononucleotide adenylyltransferase</fullName>
        <shortName evidence="10">NaMN adenylyltransferase</shortName>
    </alternativeName>
</protein>
<keyword evidence="4 10" id="KW-0808">Transferase</keyword>
<evidence type="ECO:0000259" key="11">
    <source>
        <dbReference type="Pfam" id="PF01467"/>
    </source>
</evidence>
<keyword evidence="13" id="KW-1185">Reference proteome</keyword>
<proteinExistence type="inferred from homology"/>
<evidence type="ECO:0000313" key="13">
    <source>
        <dbReference type="Proteomes" id="UP001180087"/>
    </source>
</evidence>
<evidence type="ECO:0000256" key="5">
    <source>
        <dbReference type="ARBA" id="ARBA00022695"/>
    </source>
</evidence>
<dbReference type="SUPFAM" id="SSF52374">
    <property type="entry name" value="Nucleotidylyl transferase"/>
    <property type="match status" value="1"/>
</dbReference>
<keyword evidence="7 10" id="KW-0067">ATP-binding</keyword>
<evidence type="ECO:0000256" key="1">
    <source>
        <dbReference type="ARBA" id="ARBA00002324"/>
    </source>
</evidence>
<comment type="function">
    <text evidence="1 10">Catalyzes the reversible adenylation of nicotinate mononucleotide (NaMN) to nicotinic acid adenine dinucleotide (NaAD).</text>
</comment>
<evidence type="ECO:0000256" key="4">
    <source>
        <dbReference type="ARBA" id="ARBA00022679"/>
    </source>
</evidence>
<dbReference type="InterPro" id="IPR005248">
    <property type="entry name" value="NadD/NMNAT"/>
</dbReference>